<sequence length="460" mass="51848">MVSTLRNIDKSKALKEGCNAPPGSQKDEIEKFAAYGITPPRKNAKNWCSFDETVKKIVKDFPKEWKNGAFEEKRILLFLYSRGFFPKTNRQHRKGDVQEMLRRKLGTRTRMLQVLDADGDKDLSSREDKEAHFVSTCLSVHRYFQQKGSNGFKKDMSTKLLNCIAQDNGGDSVAALQNLERLFFDYDFDDRNRIPDSIRTQRLSQATFLSSVVDVIQKTPILVSKFCVPKDFFCKGFKKNLPGYARFMEWNQPAEFVSLEEITDPELEKSMEERWRADCNTPKKATFWPDDFTAMPASMSMDGLEGKGGEGLVDTSSNNDDTEEEDSSGSEDCSDDEQSQGSDEGDDALHAMVMLGTRLVGGKRYWLIQNSWADGGMQLLEMSTEYLQESGAVLNFFDEIGRHLKTKESLSVPVQLCPSPIAESSQLERSDCGNWGESLLFEVGGKRGSAAERNASTINM</sequence>
<comment type="caution">
    <text evidence="2">The sequence shown here is derived from an EMBL/GenBank/DDBJ whole genome shotgun (WGS) entry which is preliminary data.</text>
</comment>
<evidence type="ECO:0000313" key="3">
    <source>
        <dbReference type="Proteomes" id="UP001153069"/>
    </source>
</evidence>
<proteinExistence type="predicted"/>
<keyword evidence="3" id="KW-1185">Reference proteome</keyword>
<dbReference type="EMBL" id="CAICTM010000031">
    <property type="protein sequence ID" value="CAB9498096.1"/>
    <property type="molecule type" value="Genomic_DNA"/>
</dbReference>
<reference evidence="2" key="1">
    <citation type="submission" date="2020-06" db="EMBL/GenBank/DDBJ databases">
        <authorList>
            <consortium name="Plant Systems Biology data submission"/>
        </authorList>
    </citation>
    <scope>NUCLEOTIDE SEQUENCE</scope>
    <source>
        <strain evidence="2">D6</strain>
    </source>
</reference>
<name>A0A9N8DA61_9STRA</name>
<organism evidence="2 3">
    <name type="scientific">Seminavis robusta</name>
    <dbReference type="NCBI Taxonomy" id="568900"/>
    <lineage>
        <taxon>Eukaryota</taxon>
        <taxon>Sar</taxon>
        <taxon>Stramenopiles</taxon>
        <taxon>Ochrophyta</taxon>
        <taxon>Bacillariophyta</taxon>
        <taxon>Bacillariophyceae</taxon>
        <taxon>Bacillariophycidae</taxon>
        <taxon>Naviculales</taxon>
        <taxon>Naviculaceae</taxon>
        <taxon>Seminavis</taxon>
    </lineage>
</organism>
<dbReference type="Proteomes" id="UP001153069">
    <property type="component" value="Unassembled WGS sequence"/>
</dbReference>
<accession>A0A9N8DA61</accession>
<feature type="compositionally biased region" description="Acidic residues" evidence="1">
    <location>
        <begin position="320"/>
        <end position="345"/>
    </location>
</feature>
<gene>
    <name evidence="2" type="ORF">SEMRO_31_G020360.1</name>
</gene>
<dbReference type="AlphaFoldDB" id="A0A9N8DA61"/>
<protein>
    <submittedName>
        <fullName evidence="2">Uncharacterized protein</fullName>
    </submittedName>
</protein>
<evidence type="ECO:0000256" key="1">
    <source>
        <dbReference type="SAM" id="MobiDB-lite"/>
    </source>
</evidence>
<evidence type="ECO:0000313" key="2">
    <source>
        <dbReference type="EMBL" id="CAB9498096.1"/>
    </source>
</evidence>
<feature type="region of interest" description="Disordered" evidence="1">
    <location>
        <begin position="298"/>
        <end position="345"/>
    </location>
</feature>